<evidence type="ECO:0000313" key="1">
    <source>
        <dbReference type="EMBL" id="KAI5668842.1"/>
    </source>
</evidence>
<name>A0ACC0B8B5_CATRO</name>
<dbReference type="Proteomes" id="UP001060085">
    <property type="component" value="Linkage Group LG04"/>
</dbReference>
<gene>
    <name evidence="1" type="ORF">M9H77_18695</name>
</gene>
<organism evidence="1 2">
    <name type="scientific">Catharanthus roseus</name>
    <name type="common">Madagascar periwinkle</name>
    <name type="synonym">Vinca rosea</name>
    <dbReference type="NCBI Taxonomy" id="4058"/>
    <lineage>
        <taxon>Eukaryota</taxon>
        <taxon>Viridiplantae</taxon>
        <taxon>Streptophyta</taxon>
        <taxon>Embryophyta</taxon>
        <taxon>Tracheophyta</taxon>
        <taxon>Spermatophyta</taxon>
        <taxon>Magnoliopsida</taxon>
        <taxon>eudicotyledons</taxon>
        <taxon>Gunneridae</taxon>
        <taxon>Pentapetalae</taxon>
        <taxon>asterids</taxon>
        <taxon>lamiids</taxon>
        <taxon>Gentianales</taxon>
        <taxon>Apocynaceae</taxon>
        <taxon>Rauvolfioideae</taxon>
        <taxon>Vinceae</taxon>
        <taxon>Catharanthinae</taxon>
        <taxon>Catharanthus</taxon>
    </lineage>
</organism>
<proteinExistence type="predicted"/>
<comment type="caution">
    <text evidence="1">The sequence shown here is derived from an EMBL/GenBank/DDBJ whole genome shotgun (WGS) entry which is preliminary data.</text>
</comment>
<keyword evidence="2" id="KW-1185">Reference proteome</keyword>
<sequence length="138" mass="16136">MIVTESTLLKHANEVYTIGAYRLFEEQFMKFLKYCKGLVAILDKYIFKRWTKDIILCLGSSSIDDVEKVSEKDISSYSALRREMLKKFLDMISANELNINAWECVEERFRMIKDKISSELVLPTLKIKLEGVQKENII</sequence>
<reference evidence="2" key="1">
    <citation type="journal article" date="2023" name="Nat. Plants">
        <title>Single-cell RNA sequencing provides a high-resolution roadmap for understanding the multicellular compartmentation of specialized metabolism.</title>
        <authorList>
            <person name="Sun S."/>
            <person name="Shen X."/>
            <person name="Li Y."/>
            <person name="Li Y."/>
            <person name="Wang S."/>
            <person name="Li R."/>
            <person name="Zhang H."/>
            <person name="Shen G."/>
            <person name="Guo B."/>
            <person name="Wei J."/>
            <person name="Xu J."/>
            <person name="St-Pierre B."/>
            <person name="Chen S."/>
            <person name="Sun C."/>
        </authorList>
    </citation>
    <scope>NUCLEOTIDE SEQUENCE [LARGE SCALE GENOMIC DNA]</scope>
</reference>
<protein>
    <submittedName>
        <fullName evidence="1">Uncharacterized protein</fullName>
    </submittedName>
</protein>
<dbReference type="EMBL" id="CM044704">
    <property type="protein sequence ID" value="KAI5668842.1"/>
    <property type="molecule type" value="Genomic_DNA"/>
</dbReference>
<evidence type="ECO:0000313" key="2">
    <source>
        <dbReference type="Proteomes" id="UP001060085"/>
    </source>
</evidence>
<accession>A0ACC0B8B5</accession>